<protein>
    <submittedName>
        <fullName evidence="1">Lysosomal glucosyl ceramidase</fullName>
    </submittedName>
</protein>
<name>A0A379X1B9_SALET</name>
<dbReference type="Gene3D" id="3.20.20.80">
    <property type="entry name" value="Glycosidases"/>
    <property type="match status" value="1"/>
</dbReference>
<accession>A0A379X1B9</accession>
<evidence type="ECO:0000313" key="2">
    <source>
        <dbReference type="Proteomes" id="UP000254712"/>
    </source>
</evidence>
<reference evidence="1 2" key="1">
    <citation type="submission" date="2018-06" db="EMBL/GenBank/DDBJ databases">
        <authorList>
            <consortium name="Pathogen Informatics"/>
            <person name="Doyle S."/>
        </authorList>
    </citation>
    <scope>NUCLEOTIDE SEQUENCE [LARGE SCALE GENOMIC DNA]</scope>
    <source>
        <strain evidence="1 2">NCTC8261</strain>
    </source>
</reference>
<organism evidence="1 2">
    <name type="scientific">Salmonella enterica I</name>
    <dbReference type="NCBI Taxonomy" id="59201"/>
    <lineage>
        <taxon>Bacteria</taxon>
        <taxon>Pseudomonadati</taxon>
        <taxon>Pseudomonadota</taxon>
        <taxon>Gammaproteobacteria</taxon>
        <taxon>Enterobacterales</taxon>
        <taxon>Enterobacteriaceae</taxon>
        <taxon>Salmonella</taxon>
    </lineage>
</organism>
<proteinExistence type="predicted"/>
<dbReference type="Proteomes" id="UP000254712">
    <property type="component" value="Unassembled WGS sequence"/>
</dbReference>
<dbReference type="AlphaFoldDB" id="A0A379X1B9"/>
<dbReference type="EMBL" id="UGXT01000002">
    <property type="protein sequence ID" value="SUH40133.1"/>
    <property type="molecule type" value="Genomic_DNA"/>
</dbReference>
<sequence>MESDAGSQIRHWHTYLHDMIGNFKSGCSGFIDWNLLLNSEAGRIIRVICVKRPFNTMRKTTCCGVTTPGMVLATSAAMCVRGRGSCFLQVTIIFWKRWDL</sequence>
<gene>
    <name evidence="1" type="ORF">NCTC8261_06513</name>
</gene>
<evidence type="ECO:0000313" key="1">
    <source>
        <dbReference type="EMBL" id="SUH40133.1"/>
    </source>
</evidence>